<evidence type="ECO:0000313" key="4">
    <source>
        <dbReference type="Proteomes" id="UP000664521"/>
    </source>
</evidence>
<feature type="region of interest" description="Disordered" evidence="1">
    <location>
        <begin position="181"/>
        <end position="211"/>
    </location>
</feature>
<gene>
    <name evidence="3" type="ORF">HETSPECPRED_001961</name>
</gene>
<reference evidence="3" key="1">
    <citation type="submission" date="2021-03" db="EMBL/GenBank/DDBJ databases">
        <authorList>
            <person name="Tagirdzhanova G."/>
        </authorList>
    </citation>
    <scope>NUCLEOTIDE SEQUENCE</scope>
</reference>
<dbReference type="OrthoDB" id="5332384at2759"/>
<protein>
    <submittedName>
        <fullName evidence="3">Uncharacterized protein</fullName>
    </submittedName>
</protein>
<dbReference type="Proteomes" id="UP000664521">
    <property type="component" value="Unassembled WGS sequence"/>
</dbReference>
<proteinExistence type="predicted"/>
<dbReference type="EMBL" id="CAJPDS010000014">
    <property type="protein sequence ID" value="CAF9914362.1"/>
    <property type="molecule type" value="Genomic_DNA"/>
</dbReference>
<name>A0A8H3I469_9LECA</name>
<feature type="signal peptide" evidence="2">
    <location>
        <begin position="1"/>
        <end position="19"/>
    </location>
</feature>
<comment type="caution">
    <text evidence="3">The sequence shown here is derived from an EMBL/GenBank/DDBJ whole genome shotgun (WGS) entry which is preliminary data.</text>
</comment>
<evidence type="ECO:0000313" key="3">
    <source>
        <dbReference type="EMBL" id="CAF9914362.1"/>
    </source>
</evidence>
<feature type="chain" id="PRO_5034385806" evidence="2">
    <location>
        <begin position="20"/>
        <end position="254"/>
    </location>
</feature>
<keyword evidence="4" id="KW-1185">Reference proteome</keyword>
<evidence type="ECO:0000256" key="2">
    <source>
        <dbReference type="SAM" id="SignalP"/>
    </source>
</evidence>
<accession>A0A8H3I469</accession>
<evidence type="ECO:0000256" key="1">
    <source>
        <dbReference type="SAM" id="MobiDB-lite"/>
    </source>
</evidence>
<feature type="compositionally biased region" description="Low complexity" evidence="1">
    <location>
        <begin position="186"/>
        <end position="211"/>
    </location>
</feature>
<dbReference type="AlphaFoldDB" id="A0A8H3I469"/>
<keyword evidence="2" id="KW-0732">Signal</keyword>
<organism evidence="3 4">
    <name type="scientific">Heterodermia speciosa</name>
    <dbReference type="NCBI Taxonomy" id="116794"/>
    <lineage>
        <taxon>Eukaryota</taxon>
        <taxon>Fungi</taxon>
        <taxon>Dikarya</taxon>
        <taxon>Ascomycota</taxon>
        <taxon>Pezizomycotina</taxon>
        <taxon>Lecanoromycetes</taxon>
        <taxon>OSLEUM clade</taxon>
        <taxon>Lecanoromycetidae</taxon>
        <taxon>Caliciales</taxon>
        <taxon>Physciaceae</taxon>
        <taxon>Heterodermia</taxon>
    </lineage>
</organism>
<sequence>MKTSPIVALGVASFLGVLPSQTQTCASLDNVQITFFGYPDNSPPGAGIAWTDCGHSLAGGTGSYDDPITFATAPDGDFHVCDIVYLPYLRKYARYEDDCEQCTKDWDSSHEYHIDLWTGSTTTDGGDAQINCENNLPGGPQTILRNPASDLPTDTSPFFSNGDCNQKTYDVASGGDVCSAPGGGASSSSKTATTLSTSTTKKASKPTTTAATATATTTTTATCAWEGHCAGAPCKTYNDCSDPFVCTGGKCANS</sequence>